<name>A0A4D6GY11_HALS9</name>
<evidence type="ECO:0000313" key="4">
    <source>
        <dbReference type="Proteomes" id="UP000296216"/>
    </source>
</evidence>
<proteinExistence type="predicted"/>
<gene>
    <name evidence="3" type="ORF">HBSAL_09230</name>
</gene>
<feature type="region of interest" description="Disordered" evidence="1">
    <location>
        <begin position="18"/>
        <end position="37"/>
    </location>
</feature>
<accession>A0A4D6GY11</accession>
<dbReference type="Proteomes" id="UP000296216">
    <property type="component" value="Chromosome"/>
</dbReference>
<evidence type="ECO:0000256" key="1">
    <source>
        <dbReference type="SAM" id="MobiDB-lite"/>
    </source>
</evidence>
<keyword evidence="2" id="KW-0812">Transmembrane</keyword>
<evidence type="ECO:0000256" key="2">
    <source>
        <dbReference type="SAM" id="Phobius"/>
    </source>
</evidence>
<feature type="transmembrane region" description="Helical" evidence="2">
    <location>
        <begin position="75"/>
        <end position="94"/>
    </location>
</feature>
<evidence type="ECO:0000313" key="3">
    <source>
        <dbReference type="EMBL" id="QCC45492.1"/>
    </source>
</evidence>
<organism evidence="3 4">
    <name type="scientific">Halobacterium salinarum (strain ATCC 33171 / DSM 3754 / JCM 8978 / NBRC 102687 / NCIMB 764 / 91-R6)</name>
    <dbReference type="NCBI Taxonomy" id="2597657"/>
    <lineage>
        <taxon>Archaea</taxon>
        <taxon>Methanobacteriati</taxon>
        <taxon>Methanobacteriota</taxon>
        <taxon>Stenosarchaea group</taxon>
        <taxon>Halobacteria</taxon>
        <taxon>Halobacteriales</taxon>
        <taxon>Halobacteriaceae</taxon>
        <taxon>Halobacterium</taxon>
    </lineage>
</organism>
<feature type="transmembrane region" description="Helical" evidence="2">
    <location>
        <begin position="46"/>
        <end position="63"/>
    </location>
</feature>
<dbReference type="EMBL" id="CP038631">
    <property type="protein sequence ID" value="QCC45492.1"/>
    <property type="molecule type" value="Genomic_DNA"/>
</dbReference>
<keyword evidence="2" id="KW-1133">Transmembrane helix</keyword>
<reference evidence="3 4" key="1">
    <citation type="journal article" date="2019" name="Microbiol. Resour. Announc.">
        <title>The Genome Sequence of the Halobacterium salinarum Type Strain Is Closely Related to That of Laboratory Strains NRC-1 and R1.</title>
        <authorList>
            <person name="Pfeiffer F."/>
            <person name="Marchfelder A."/>
            <person name="Habermann B."/>
            <person name="Dyall-Smith M.L."/>
        </authorList>
    </citation>
    <scope>NUCLEOTIDE SEQUENCE [LARGE SCALE GENOMIC DNA]</scope>
    <source>
        <strain evidence="4">ATCC 33171 / DSM 3754 / JCM 8978 / NBRC 102687 / NCIMB 764 / 91-R6</strain>
    </source>
</reference>
<sequence>MTTSKPPALSPVSRVEATRAKWGSGDQPDVTAPPSPETVTTYLEDGARIAGILLVWGVLTWFFRYGLTAFPGLDVVFGFVGVLNAVLYVAYRTLDYHHALAEDG</sequence>
<keyword evidence="2" id="KW-0472">Membrane</keyword>
<protein>
    <submittedName>
        <fullName evidence="3">Uncharacterized protein</fullName>
    </submittedName>
</protein>
<dbReference type="AlphaFoldDB" id="A0A4D6GY11"/>